<feature type="transmembrane region" description="Helical" evidence="7">
    <location>
        <begin position="169"/>
        <end position="190"/>
    </location>
</feature>
<feature type="domain" description="VTT" evidence="8">
    <location>
        <begin position="32"/>
        <end position="157"/>
    </location>
</feature>
<protein>
    <submittedName>
        <fullName evidence="9">DedA family protein</fullName>
    </submittedName>
</protein>
<keyword evidence="3 7" id="KW-1003">Cell membrane</keyword>
<dbReference type="AlphaFoldDB" id="A0A931SDN4"/>
<evidence type="ECO:0000256" key="2">
    <source>
        <dbReference type="ARBA" id="ARBA00010792"/>
    </source>
</evidence>
<dbReference type="InterPro" id="IPR032818">
    <property type="entry name" value="DedA-like"/>
</dbReference>
<evidence type="ECO:0000259" key="8">
    <source>
        <dbReference type="Pfam" id="PF09335"/>
    </source>
</evidence>
<dbReference type="PANTHER" id="PTHR30353">
    <property type="entry name" value="INNER MEMBRANE PROTEIN DEDA-RELATED"/>
    <property type="match status" value="1"/>
</dbReference>
<keyword evidence="5 7" id="KW-1133">Transmembrane helix</keyword>
<dbReference type="InterPro" id="IPR032816">
    <property type="entry name" value="VTT_dom"/>
</dbReference>
<organism evidence="9 10">
    <name type="scientific">Candidatus Sungiibacteriota bacterium</name>
    <dbReference type="NCBI Taxonomy" id="2750080"/>
    <lineage>
        <taxon>Bacteria</taxon>
        <taxon>Candidatus Sungiibacteriota</taxon>
    </lineage>
</organism>
<name>A0A931SDN4_9BACT</name>
<evidence type="ECO:0000256" key="6">
    <source>
        <dbReference type="ARBA" id="ARBA00023136"/>
    </source>
</evidence>
<comment type="similarity">
    <text evidence="2 7">Belongs to the DedA family.</text>
</comment>
<keyword evidence="4 7" id="KW-0812">Transmembrane</keyword>
<evidence type="ECO:0000256" key="3">
    <source>
        <dbReference type="ARBA" id="ARBA00022475"/>
    </source>
</evidence>
<accession>A0A931SDN4</accession>
<evidence type="ECO:0000256" key="4">
    <source>
        <dbReference type="ARBA" id="ARBA00022692"/>
    </source>
</evidence>
<proteinExistence type="inferred from homology"/>
<dbReference type="PANTHER" id="PTHR30353:SF0">
    <property type="entry name" value="TRANSMEMBRANE PROTEIN"/>
    <property type="match status" value="1"/>
</dbReference>
<dbReference type="Pfam" id="PF09335">
    <property type="entry name" value="VTT_dom"/>
    <property type="match status" value="1"/>
</dbReference>
<comment type="subcellular location">
    <subcellularLocation>
        <location evidence="1 7">Cell membrane</location>
        <topology evidence="1 7">Multi-pass membrane protein</topology>
    </subcellularLocation>
</comment>
<evidence type="ECO:0000256" key="5">
    <source>
        <dbReference type="ARBA" id="ARBA00022989"/>
    </source>
</evidence>
<dbReference type="GO" id="GO:0005886">
    <property type="term" value="C:plasma membrane"/>
    <property type="evidence" value="ECO:0007669"/>
    <property type="project" value="UniProtKB-SubCell"/>
</dbReference>
<dbReference type="Proteomes" id="UP000724148">
    <property type="component" value="Unassembled WGS sequence"/>
</dbReference>
<comment type="caution">
    <text evidence="9">The sequence shown here is derived from an EMBL/GenBank/DDBJ whole genome shotgun (WGS) entry which is preliminary data.</text>
</comment>
<evidence type="ECO:0000313" key="9">
    <source>
        <dbReference type="EMBL" id="MBI2096778.1"/>
    </source>
</evidence>
<reference evidence="9" key="1">
    <citation type="submission" date="2020-07" db="EMBL/GenBank/DDBJ databases">
        <title>Huge and variable diversity of episymbiotic CPR bacteria and DPANN archaea in groundwater ecosystems.</title>
        <authorList>
            <person name="He C.Y."/>
            <person name="Keren R."/>
            <person name="Whittaker M."/>
            <person name="Farag I.F."/>
            <person name="Doudna J."/>
            <person name="Cate J.H.D."/>
            <person name="Banfield J.F."/>
        </authorList>
    </citation>
    <scope>NUCLEOTIDE SEQUENCE</scope>
    <source>
        <strain evidence="9">NC_groundwater_193_Ag_S-0.1um_51_7</strain>
    </source>
</reference>
<feature type="transmembrane region" description="Helical" evidence="7">
    <location>
        <begin position="52"/>
        <end position="74"/>
    </location>
</feature>
<evidence type="ECO:0000256" key="1">
    <source>
        <dbReference type="ARBA" id="ARBA00004651"/>
    </source>
</evidence>
<feature type="transmembrane region" description="Helical" evidence="7">
    <location>
        <begin position="12"/>
        <end position="32"/>
    </location>
</feature>
<keyword evidence="6 7" id="KW-0472">Membrane</keyword>
<evidence type="ECO:0000313" key="10">
    <source>
        <dbReference type="Proteomes" id="UP000724148"/>
    </source>
</evidence>
<gene>
    <name evidence="9" type="ORF">HYT40_01305</name>
</gene>
<sequence length="211" mass="23276">MFDLVGFIKAAGYLGIFAVVFSESGLLVGAVLPGDSLLFTAGFLASQQYLNILPLVSVAFLGAVLGDGVGYWMGRKFGPRVFTKEDSLFFSKDHVARAEGFYERYGGWAIVLARFVPVVRTLAPIIAGVGRMHYPAFLFYNVIGGVLWAIGVPLVGYYLGRAVPNADRYLLPIVALIIFLSVLPGITHFLKYPENRRKISQFLRKNIFRTS</sequence>
<dbReference type="EMBL" id="JACOZA010000032">
    <property type="protein sequence ID" value="MBI2096778.1"/>
    <property type="molecule type" value="Genomic_DNA"/>
</dbReference>
<feature type="transmembrane region" description="Helical" evidence="7">
    <location>
        <begin position="137"/>
        <end position="157"/>
    </location>
</feature>
<evidence type="ECO:0000256" key="7">
    <source>
        <dbReference type="RuleBase" id="RU367016"/>
    </source>
</evidence>